<accession>A0A5C3LBG2</accession>
<dbReference type="EMBL" id="ML210146">
    <property type="protein sequence ID" value="TFK30399.1"/>
    <property type="molecule type" value="Genomic_DNA"/>
</dbReference>
<dbReference type="STRING" id="230819.A0A5C3LBG2"/>
<dbReference type="GO" id="GO:0005783">
    <property type="term" value="C:endoplasmic reticulum"/>
    <property type="evidence" value="ECO:0007669"/>
    <property type="project" value="TreeGrafter"/>
</dbReference>
<keyword evidence="1" id="KW-0472">Membrane</keyword>
<reference evidence="3 4" key="1">
    <citation type="journal article" date="2019" name="Nat. Ecol. Evol.">
        <title>Megaphylogeny resolves global patterns of mushroom evolution.</title>
        <authorList>
            <person name="Varga T."/>
            <person name="Krizsan K."/>
            <person name="Foldi C."/>
            <person name="Dima B."/>
            <person name="Sanchez-Garcia M."/>
            <person name="Sanchez-Ramirez S."/>
            <person name="Szollosi G.J."/>
            <person name="Szarkandi J.G."/>
            <person name="Papp V."/>
            <person name="Albert L."/>
            <person name="Andreopoulos W."/>
            <person name="Angelini C."/>
            <person name="Antonin V."/>
            <person name="Barry K.W."/>
            <person name="Bougher N.L."/>
            <person name="Buchanan P."/>
            <person name="Buyck B."/>
            <person name="Bense V."/>
            <person name="Catcheside P."/>
            <person name="Chovatia M."/>
            <person name="Cooper J."/>
            <person name="Damon W."/>
            <person name="Desjardin D."/>
            <person name="Finy P."/>
            <person name="Geml J."/>
            <person name="Haridas S."/>
            <person name="Hughes K."/>
            <person name="Justo A."/>
            <person name="Karasinski D."/>
            <person name="Kautmanova I."/>
            <person name="Kiss B."/>
            <person name="Kocsube S."/>
            <person name="Kotiranta H."/>
            <person name="LaButti K.M."/>
            <person name="Lechner B.E."/>
            <person name="Liimatainen K."/>
            <person name="Lipzen A."/>
            <person name="Lukacs Z."/>
            <person name="Mihaltcheva S."/>
            <person name="Morgado L.N."/>
            <person name="Niskanen T."/>
            <person name="Noordeloos M.E."/>
            <person name="Ohm R.A."/>
            <person name="Ortiz-Santana B."/>
            <person name="Ovrebo C."/>
            <person name="Racz N."/>
            <person name="Riley R."/>
            <person name="Savchenko A."/>
            <person name="Shiryaev A."/>
            <person name="Soop K."/>
            <person name="Spirin V."/>
            <person name="Szebenyi C."/>
            <person name="Tomsovsky M."/>
            <person name="Tulloss R.E."/>
            <person name="Uehling J."/>
            <person name="Grigoriev I.V."/>
            <person name="Vagvolgyi C."/>
            <person name="Papp T."/>
            <person name="Martin F.M."/>
            <person name="Miettinen O."/>
            <person name="Hibbett D.S."/>
            <person name="Nagy L.G."/>
        </authorList>
    </citation>
    <scope>NUCLEOTIDE SEQUENCE [LARGE SCALE GENOMIC DNA]</scope>
    <source>
        <strain evidence="3 4">CBS 121175</strain>
    </source>
</reference>
<evidence type="ECO:0000259" key="2">
    <source>
        <dbReference type="PROSITE" id="PS50275"/>
    </source>
</evidence>
<evidence type="ECO:0000256" key="1">
    <source>
        <dbReference type="SAM" id="Phobius"/>
    </source>
</evidence>
<proteinExistence type="predicted"/>
<feature type="domain" description="SAC" evidence="2">
    <location>
        <begin position="120"/>
        <end position="467"/>
    </location>
</feature>
<keyword evidence="1" id="KW-0812">Transmembrane</keyword>
<feature type="transmembrane region" description="Helical" evidence="1">
    <location>
        <begin position="537"/>
        <end position="555"/>
    </location>
</feature>
<sequence>MIPLYQRFNLYPDHDTYTFVPEGTDARNLTVHRSSGDITLNEAAPPASARRSSKVIYGIVGIISLTLSDYLIVITGRELLSRLMGHDIYLATNFEILPLNPNINVDHPPHIVETNFLGLIRAHFSGGNFMFSYTWDLTTRLQVQNIRAAESEGKALWELADTRFFWNRFIQTSLIDSALTSSAPEAWAPYILPIVYGTFDLRPVFLHGRHMQICLISRRSRFRAGTRYFRRGIDNEGNVANYNETEQLLLVEGTTASGPESKYSAKYSFTQIRGSVPMFWSEINTLKYKPDLQIMELPQTGDALRRHLSAQVKTYGTVRMVNLINQKGHEKPVKDAYERFISELDMPEVQYEYFDFHAECRKMRWDRISLLLDRIKDDLEKQGYFACRDNDSVVQEQSGVVRTNCMDNLDRTNVVQATIAKWTLNKQLTELGILEPGASVDNYEAFSKDFREMWADHADAISAAYGGSGALKSDFTRTNKRTRKGALEDGVKSVTRYLKNNFFDGTKQDGFDLVTGAWVPRKNPAASMALVLDHRPLIIRSMPAIASFSFFMILAGLTLPRSSDYSLFYYFLLWVAIFAVSMVFIVIHGIEYVAWPRLNPLTDIIYYSGPGFRSAHNGKGWAGASQLKARKPKWVSNGKVLVDEVEMGSLKKRLD</sequence>
<dbReference type="Pfam" id="PF02383">
    <property type="entry name" value="Syja_N"/>
    <property type="match status" value="1"/>
</dbReference>
<dbReference type="PANTHER" id="PTHR45662:SF2">
    <property type="entry name" value="PHOSPHATIDYLINOSITOL-3-PHOSPHATASE SAC1"/>
    <property type="match status" value="1"/>
</dbReference>
<evidence type="ECO:0000313" key="3">
    <source>
        <dbReference type="EMBL" id="TFK30399.1"/>
    </source>
</evidence>
<dbReference type="AlphaFoldDB" id="A0A5C3LBG2"/>
<keyword evidence="4" id="KW-1185">Reference proteome</keyword>
<gene>
    <name evidence="3" type="ORF">FA15DRAFT_4570</name>
</gene>
<dbReference type="PANTHER" id="PTHR45662">
    <property type="entry name" value="PHOSPHATIDYLINOSITIDE PHOSPHATASE SAC1"/>
    <property type="match status" value="1"/>
</dbReference>
<evidence type="ECO:0000313" key="4">
    <source>
        <dbReference type="Proteomes" id="UP000307440"/>
    </source>
</evidence>
<dbReference type="Proteomes" id="UP000307440">
    <property type="component" value="Unassembled WGS sequence"/>
</dbReference>
<feature type="transmembrane region" description="Helical" evidence="1">
    <location>
        <begin position="55"/>
        <end position="74"/>
    </location>
</feature>
<feature type="transmembrane region" description="Helical" evidence="1">
    <location>
        <begin position="567"/>
        <end position="587"/>
    </location>
</feature>
<dbReference type="InterPro" id="IPR002013">
    <property type="entry name" value="SAC_dom"/>
</dbReference>
<dbReference type="PROSITE" id="PS50275">
    <property type="entry name" value="SAC"/>
    <property type="match status" value="1"/>
</dbReference>
<organism evidence="3 4">
    <name type="scientific">Coprinopsis marcescibilis</name>
    <name type="common">Agaric fungus</name>
    <name type="synonym">Psathyrella marcescibilis</name>
    <dbReference type="NCBI Taxonomy" id="230819"/>
    <lineage>
        <taxon>Eukaryota</taxon>
        <taxon>Fungi</taxon>
        <taxon>Dikarya</taxon>
        <taxon>Basidiomycota</taxon>
        <taxon>Agaricomycotina</taxon>
        <taxon>Agaricomycetes</taxon>
        <taxon>Agaricomycetidae</taxon>
        <taxon>Agaricales</taxon>
        <taxon>Agaricineae</taxon>
        <taxon>Psathyrellaceae</taxon>
        <taxon>Coprinopsis</taxon>
    </lineage>
</organism>
<keyword evidence="1" id="KW-1133">Transmembrane helix</keyword>
<dbReference type="OrthoDB" id="405996at2759"/>
<protein>
    <submittedName>
        <fullName evidence="3">Inositol/phosphatidylinositol phosphatase</fullName>
    </submittedName>
</protein>
<dbReference type="GO" id="GO:0046856">
    <property type="term" value="P:phosphatidylinositol dephosphorylation"/>
    <property type="evidence" value="ECO:0007669"/>
    <property type="project" value="TreeGrafter"/>
</dbReference>
<dbReference type="GO" id="GO:0043812">
    <property type="term" value="F:phosphatidylinositol-4-phosphate phosphatase activity"/>
    <property type="evidence" value="ECO:0007669"/>
    <property type="project" value="TreeGrafter"/>
</dbReference>
<name>A0A5C3LBG2_COPMA</name>